<keyword evidence="3" id="KW-0285">Flavoprotein</keyword>
<proteinExistence type="inferred from homology"/>
<dbReference type="GO" id="GO:0050660">
    <property type="term" value="F:flavin adenine dinucleotide binding"/>
    <property type="evidence" value="ECO:0007669"/>
    <property type="project" value="InterPro"/>
</dbReference>
<accession>A0A8S0SEV6</accession>
<organism evidence="7 8">
    <name type="scientific">Olea europaea subsp. europaea</name>
    <dbReference type="NCBI Taxonomy" id="158383"/>
    <lineage>
        <taxon>Eukaryota</taxon>
        <taxon>Viridiplantae</taxon>
        <taxon>Streptophyta</taxon>
        <taxon>Embryophyta</taxon>
        <taxon>Tracheophyta</taxon>
        <taxon>Spermatophyta</taxon>
        <taxon>Magnoliopsida</taxon>
        <taxon>eudicotyledons</taxon>
        <taxon>Gunneridae</taxon>
        <taxon>Pentapetalae</taxon>
        <taxon>asterids</taxon>
        <taxon>lamiids</taxon>
        <taxon>Lamiales</taxon>
        <taxon>Oleaceae</taxon>
        <taxon>Oleeae</taxon>
        <taxon>Olea</taxon>
    </lineage>
</organism>
<comment type="caution">
    <text evidence="7">The sequence shown here is derived from an EMBL/GenBank/DDBJ whole genome shotgun (WGS) entry which is preliminary data.</text>
</comment>
<dbReference type="InterPro" id="IPR045170">
    <property type="entry name" value="MTOX"/>
</dbReference>
<dbReference type="PANTHER" id="PTHR10961:SF7">
    <property type="entry name" value="FAD DEPENDENT OXIDOREDUCTASE DOMAIN-CONTAINING PROTEIN"/>
    <property type="match status" value="1"/>
</dbReference>
<dbReference type="Gramene" id="OE9A086398T1">
    <property type="protein sequence ID" value="OE9A086398C1"/>
    <property type="gene ID" value="OE9A086398"/>
</dbReference>
<dbReference type="InterPro" id="IPR036188">
    <property type="entry name" value="FAD/NAD-bd_sf"/>
</dbReference>
<feature type="non-terminal residue" evidence="7">
    <location>
        <position position="85"/>
    </location>
</feature>
<protein>
    <submittedName>
        <fullName evidence="7">Probable sarcosine oxidase</fullName>
    </submittedName>
</protein>
<dbReference type="Gene3D" id="3.50.50.60">
    <property type="entry name" value="FAD/NAD(P)-binding domain"/>
    <property type="match status" value="1"/>
</dbReference>
<evidence type="ECO:0000259" key="6">
    <source>
        <dbReference type="Pfam" id="PF01266"/>
    </source>
</evidence>
<feature type="domain" description="FAD dependent oxidoreductase" evidence="6">
    <location>
        <begin position="9"/>
        <end position="83"/>
    </location>
</feature>
<evidence type="ECO:0000256" key="3">
    <source>
        <dbReference type="ARBA" id="ARBA00022630"/>
    </source>
</evidence>
<dbReference type="Pfam" id="PF01266">
    <property type="entry name" value="DAO"/>
    <property type="match status" value="1"/>
</dbReference>
<dbReference type="InterPro" id="IPR006076">
    <property type="entry name" value="FAD-dep_OxRdtase"/>
</dbReference>
<dbReference type="EMBL" id="CACTIH010004880">
    <property type="protein sequence ID" value="CAA2991173.1"/>
    <property type="molecule type" value="Genomic_DNA"/>
</dbReference>
<evidence type="ECO:0000256" key="1">
    <source>
        <dbReference type="ARBA" id="ARBA00001974"/>
    </source>
</evidence>
<dbReference type="SUPFAM" id="SSF51905">
    <property type="entry name" value="FAD/NAD(P)-binding domain"/>
    <property type="match status" value="1"/>
</dbReference>
<keyword evidence="4" id="KW-0274">FAD</keyword>
<evidence type="ECO:0000313" key="7">
    <source>
        <dbReference type="EMBL" id="CAA2991173.1"/>
    </source>
</evidence>
<evidence type="ECO:0000256" key="5">
    <source>
        <dbReference type="ARBA" id="ARBA00023002"/>
    </source>
</evidence>
<dbReference type="GO" id="GO:0008115">
    <property type="term" value="F:sarcosine oxidase activity"/>
    <property type="evidence" value="ECO:0007669"/>
    <property type="project" value="TreeGrafter"/>
</dbReference>
<evidence type="ECO:0000256" key="2">
    <source>
        <dbReference type="ARBA" id="ARBA00010989"/>
    </source>
</evidence>
<comment type="cofactor">
    <cofactor evidence="1">
        <name>FAD</name>
        <dbReference type="ChEBI" id="CHEBI:57692"/>
    </cofactor>
</comment>
<dbReference type="AlphaFoldDB" id="A0A8S0SEV6"/>
<keyword evidence="8" id="KW-1185">Reference proteome</keyword>
<reference evidence="7 8" key="1">
    <citation type="submission" date="2019-12" db="EMBL/GenBank/DDBJ databases">
        <authorList>
            <person name="Alioto T."/>
            <person name="Alioto T."/>
            <person name="Gomez Garrido J."/>
        </authorList>
    </citation>
    <scope>NUCLEOTIDE SEQUENCE [LARGE SCALE GENOMIC DNA]</scope>
</reference>
<dbReference type="PANTHER" id="PTHR10961">
    <property type="entry name" value="PEROXISOMAL SARCOSINE OXIDASE"/>
    <property type="match status" value="1"/>
</dbReference>
<dbReference type="OrthoDB" id="424974at2759"/>
<gene>
    <name evidence="7" type="ORF">OLEA9_A086398</name>
</gene>
<evidence type="ECO:0000256" key="4">
    <source>
        <dbReference type="ARBA" id="ARBA00022827"/>
    </source>
</evidence>
<dbReference type="Proteomes" id="UP000594638">
    <property type="component" value="Unassembled WGS sequence"/>
</dbReference>
<evidence type="ECO:0000313" key="8">
    <source>
        <dbReference type="Proteomes" id="UP000594638"/>
    </source>
</evidence>
<sequence length="85" mass="9580">MENTSKIFDVIVIGAGVMGSSTAYQTAMRGLNTLLLDQFDFLHHRGSSHGESRTIRATYPEDYYSNMVLESSRLWEKAEADIGYK</sequence>
<name>A0A8S0SEV6_OLEEU</name>
<comment type="similarity">
    <text evidence="2">Belongs to the MSOX/MTOX family.</text>
</comment>
<keyword evidence="5" id="KW-0560">Oxidoreductase</keyword>